<dbReference type="CDD" id="cd07129">
    <property type="entry name" value="ALDH_KGSADH"/>
    <property type="match status" value="1"/>
</dbReference>
<dbReference type="SUPFAM" id="SSF53720">
    <property type="entry name" value="ALDH-like"/>
    <property type="match status" value="1"/>
</dbReference>
<organism evidence="3 4">
    <name type="scientific">Pseudoalteromonas luteoviolacea NCIMB 1942</name>
    <dbReference type="NCBI Taxonomy" id="1365253"/>
    <lineage>
        <taxon>Bacteria</taxon>
        <taxon>Pseudomonadati</taxon>
        <taxon>Pseudomonadota</taxon>
        <taxon>Gammaproteobacteria</taxon>
        <taxon>Alteromonadales</taxon>
        <taxon>Pseudoalteromonadaceae</taxon>
        <taxon>Pseudoalteromonas</taxon>
    </lineage>
</organism>
<dbReference type="PATRIC" id="fig|1365253.3.peg.3691"/>
<dbReference type="RefSeq" id="WP_063378126.1">
    <property type="nucleotide sequence ID" value="NZ_AUXT01000183.1"/>
</dbReference>
<dbReference type="InterPro" id="IPR015590">
    <property type="entry name" value="Aldehyde_DH_dom"/>
</dbReference>
<sequence length="497" mass="53573">MAITGLSYIAGQWLGNQDGKTFQSFCPGTNEQLPTTFYDATEAQLEQAAEAAQAVFKPYRNLSNLQRAEFLNTIAQEIMNLGDILIETTMQETNLPRQRLEGERMRTVSQLRAFANALEQDLAPLNLNYVDEADANRAPLPKPRTELGYIPVGVVAVFGASNFPYAFSTLGGDTAAALAAGCPVIVKTHNAHPATSELMTKAIDSAIKQCDMPNGVFSMLQAKAYSISHQLVAHPMVKAVGFTGSFNVANALIETINKREEAIPFYGELGSVNPQVIFKDKASQEGAALAQKLVTSMLMGNGQFCTSPGVWFVPSGQTEFESAAIEAVKAASSDTLLTPGILKSFISAIAEFESCDGVTKLAKGQLEKPYHADAHLFACEVETFLTDKHLQEEVFGPCALIVRYNSEESLIQAVDSLAGQLTASVHGTEEELSQNAELICDLHYKVGRITLGQMPTGVEICASMNHGGPFPSSTDVRSTSVGLQAMTRFLRPLCIQS</sequence>
<dbReference type="OrthoDB" id="9770537at2"/>
<dbReference type="AlphaFoldDB" id="A0A167A2L4"/>
<dbReference type="PANTHER" id="PTHR43353">
    <property type="entry name" value="SUCCINATE-SEMIALDEHYDE DEHYDROGENASE, MITOCHONDRIAL"/>
    <property type="match status" value="1"/>
</dbReference>
<dbReference type="Gene3D" id="3.40.605.10">
    <property type="entry name" value="Aldehyde Dehydrogenase, Chain A, domain 1"/>
    <property type="match status" value="1"/>
</dbReference>
<evidence type="ECO:0000313" key="4">
    <source>
        <dbReference type="Proteomes" id="UP000076587"/>
    </source>
</evidence>
<dbReference type="InterPro" id="IPR016162">
    <property type="entry name" value="Ald_DH_N"/>
</dbReference>
<name>A0A167A2L4_9GAMM</name>
<evidence type="ECO:0000256" key="1">
    <source>
        <dbReference type="ARBA" id="ARBA00023002"/>
    </source>
</evidence>
<evidence type="ECO:0000259" key="2">
    <source>
        <dbReference type="Pfam" id="PF00171"/>
    </source>
</evidence>
<dbReference type="GO" id="GO:0016620">
    <property type="term" value="F:oxidoreductase activity, acting on the aldehyde or oxo group of donors, NAD or NADP as acceptor"/>
    <property type="evidence" value="ECO:0007669"/>
    <property type="project" value="InterPro"/>
</dbReference>
<dbReference type="EMBL" id="AUXT01000183">
    <property type="protein sequence ID" value="KZN44922.1"/>
    <property type="molecule type" value="Genomic_DNA"/>
</dbReference>
<dbReference type="PANTHER" id="PTHR43353:SF3">
    <property type="entry name" value="ALDEHYDE DEHYDROGENASE-RELATED"/>
    <property type="match status" value="1"/>
</dbReference>
<evidence type="ECO:0000313" key="3">
    <source>
        <dbReference type="EMBL" id="KZN44922.1"/>
    </source>
</evidence>
<dbReference type="InterPro" id="IPR016161">
    <property type="entry name" value="Ald_DH/histidinol_DH"/>
</dbReference>
<accession>A0A167A2L4</accession>
<protein>
    <recommendedName>
        <fullName evidence="2">Aldehyde dehydrogenase domain-containing protein</fullName>
    </recommendedName>
</protein>
<dbReference type="Pfam" id="PF00171">
    <property type="entry name" value="Aldedh"/>
    <property type="match status" value="1"/>
</dbReference>
<reference evidence="3 4" key="1">
    <citation type="submission" date="2013-07" db="EMBL/GenBank/DDBJ databases">
        <title>Comparative Genomic and Metabolomic Analysis of Twelve Strains of Pseudoalteromonas luteoviolacea.</title>
        <authorList>
            <person name="Vynne N.G."/>
            <person name="Mansson M."/>
            <person name="Gram L."/>
        </authorList>
    </citation>
    <scope>NUCLEOTIDE SEQUENCE [LARGE SCALE GENOMIC DNA]</scope>
    <source>
        <strain evidence="3 4">NCIMB 1942</strain>
    </source>
</reference>
<dbReference type="InterPro" id="IPR016163">
    <property type="entry name" value="Ald_DH_C"/>
</dbReference>
<feature type="domain" description="Aldehyde dehydrogenase" evidence="2">
    <location>
        <begin position="13"/>
        <end position="488"/>
    </location>
</feature>
<gene>
    <name evidence="3" type="ORF">N482_02685</name>
</gene>
<comment type="caution">
    <text evidence="3">The sequence shown here is derived from an EMBL/GenBank/DDBJ whole genome shotgun (WGS) entry which is preliminary data.</text>
</comment>
<dbReference type="Gene3D" id="3.40.309.10">
    <property type="entry name" value="Aldehyde Dehydrogenase, Chain A, domain 2"/>
    <property type="match status" value="1"/>
</dbReference>
<keyword evidence="1" id="KW-0560">Oxidoreductase</keyword>
<dbReference type="InterPro" id="IPR044151">
    <property type="entry name" value="ALDH_KGSADH"/>
</dbReference>
<proteinExistence type="predicted"/>
<dbReference type="Proteomes" id="UP000076587">
    <property type="component" value="Unassembled WGS sequence"/>
</dbReference>
<dbReference type="InterPro" id="IPR050740">
    <property type="entry name" value="Aldehyde_DH_Superfamily"/>
</dbReference>